<dbReference type="Proteomes" id="UP000078240">
    <property type="component" value="Unassembled WGS sequence"/>
</dbReference>
<gene>
    <name evidence="1" type="ORF">VFPBJ_05129</name>
</gene>
<evidence type="ECO:0000313" key="2">
    <source>
        <dbReference type="Proteomes" id="UP000078240"/>
    </source>
</evidence>
<name>A0A179GXB5_PURLI</name>
<protein>
    <submittedName>
        <fullName evidence="1">Uncharacterized protein</fullName>
    </submittedName>
</protein>
<organism evidence="1 2">
    <name type="scientific">Purpureocillium lilacinum</name>
    <name type="common">Paecilomyces lilacinus</name>
    <dbReference type="NCBI Taxonomy" id="33203"/>
    <lineage>
        <taxon>Eukaryota</taxon>
        <taxon>Fungi</taxon>
        <taxon>Dikarya</taxon>
        <taxon>Ascomycota</taxon>
        <taxon>Pezizomycotina</taxon>
        <taxon>Sordariomycetes</taxon>
        <taxon>Hypocreomycetidae</taxon>
        <taxon>Hypocreales</taxon>
        <taxon>Ophiocordycipitaceae</taxon>
        <taxon>Purpureocillium</taxon>
    </lineage>
</organism>
<accession>A0A179GXB5</accession>
<reference evidence="1 2" key="1">
    <citation type="submission" date="2016-01" db="EMBL/GenBank/DDBJ databases">
        <title>Biosynthesis of antibiotic leucinostatins and their inhibition on Phytophthora in bio-control Purpureocillium lilacinum.</title>
        <authorList>
            <person name="Wang G."/>
            <person name="Liu Z."/>
            <person name="Lin R."/>
            <person name="Li E."/>
            <person name="Mao Z."/>
            <person name="Ling J."/>
            <person name="Yin W."/>
            <person name="Xie B."/>
        </authorList>
    </citation>
    <scope>NUCLEOTIDE SEQUENCE [LARGE SCALE GENOMIC DNA]</scope>
    <source>
        <strain evidence="1">PLBJ-1</strain>
    </source>
</reference>
<proteinExistence type="predicted"/>
<evidence type="ECO:0000313" key="1">
    <source>
        <dbReference type="EMBL" id="OAQ82544.1"/>
    </source>
</evidence>
<sequence length="77" mass="8341">MRSSYCPSGPVSANASTIRYLHSTFGSSTTAMNTTPTRPDAIPTSSCRCYPRRTAKSPVTWSPLGGMSWPILRRSST</sequence>
<dbReference type="AlphaFoldDB" id="A0A179GXB5"/>
<comment type="caution">
    <text evidence="1">The sequence shown here is derived from an EMBL/GenBank/DDBJ whole genome shotgun (WGS) entry which is preliminary data.</text>
</comment>
<dbReference type="EMBL" id="LSBH01000003">
    <property type="protein sequence ID" value="OAQ82544.1"/>
    <property type="molecule type" value="Genomic_DNA"/>
</dbReference>